<evidence type="ECO:0008006" key="3">
    <source>
        <dbReference type="Google" id="ProtNLM"/>
    </source>
</evidence>
<dbReference type="Pfam" id="PF11167">
    <property type="entry name" value="DUF2953"/>
    <property type="match status" value="1"/>
</dbReference>
<name>A0A162MGH0_9BACL</name>
<dbReference type="STRING" id="494026.PGLA_06090"/>
<dbReference type="Proteomes" id="UP000076967">
    <property type="component" value="Unassembled WGS sequence"/>
</dbReference>
<dbReference type="InterPro" id="IPR021338">
    <property type="entry name" value="DUF2953"/>
</dbReference>
<evidence type="ECO:0000313" key="1">
    <source>
        <dbReference type="EMBL" id="OAB44233.1"/>
    </source>
</evidence>
<comment type="caution">
    <text evidence="1">The sequence shown here is derived from an EMBL/GenBank/DDBJ whole genome shotgun (WGS) entry which is preliminary data.</text>
</comment>
<dbReference type="RefSeq" id="WP_084410786.1">
    <property type="nucleotide sequence ID" value="NZ_LVJH01000007.1"/>
</dbReference>
<dbReference type="AlphaFoldDB" id="A0A162MGH0"/>
<sequence length="228" mass="26286">MWISIIIVFVLVLLIITVLLSKINMDIRLSKQGKNEEVVFNVTMLYGLIRYHYELPMLKFENMKKGLIVKVEKKKNVGMGASRTDDSETQVNKRKIDFWIREIHEILAATESFKIWMKRTLSRLSIVKFMWSTHFSVGDAASTATATGLVWSAKAFIVGWLSHQVQMKTYPQLFVVPVFEDRPQFTSEISCNAQISFGYALYAGLVLMIRVLKVKGGVKKWKNILFKR</sequence>
<evidence type="ECO:0000313" key="2">
    <source>
        <dbReference type="Proteomes" id="UP000076967"/>
    </source>
</evidence>
<proteinExistence type="predicted"/>
<dbReference type="EMBL" id="LVJH01000007">
    <property type="protein sequence ID" value="OAB44233.1"/>
    <property type="molecule type" value="Genomic_DNA"/>
</dbReference>
<keyword evidence="2" id="KW-1185">Reference proteome</keyword>
<accession>A0A162MGH0</accession>
<reference evidence="1 2" key="1">
    <citation type="submission" date="2016-03" db="EMBL/GenBank/DDBJ databases">
        <title>Draft genome sequence of Paenibacillus glacialis DSM 22343.</title>
        <authorList>
            <person name="Shin S.-K."/>
            <person name="Yi H."/>
        </authorList>
    </citation>
    <scope>NUCLEOTIDE SEQUENCE [LARGE SCALE GENOMIC DNA]</scope>
    <source>
        <strain evidence="1 2">DSM 22343</strain>
    </source>
</reference>
<gene>
    <name evidence="1" type="ORF">PGLA_06090</name>
</gene>
<protein>
    <recommendedName>
        <fullName evidence="3">DUF2953 domain-containing protein</fullName>
    </recommendedName>
</protein>
<dbReference type="OrthoDB" id="1683589at2"/>
<organism evidence="1 2">
    <name type="scientific">Paenibacillus glacialis</name>
    <dbReference type="NCBI Taxonomy" id="494026"/>
    <lineage>
        <taxon>Bacteria</taxon>
        <taxon>Bacillati</taxon>
        <taxon>Bacillota</taxon>
        <taxon>Bacilli</taxon>
        <taxon>Bacillales</taxon>
        <taxon>Paenibacillaceae</taxon>
        <taxon>Paenibacillus</taxon>
    </lineage>
</organism>